<protein>
    <recommendedName>
        <fullName evidence="5">Class F sortase</fullName>
    </recommendedName>
</protein>
<dbReference type="GO" id="GO:0016787">
    <property type="term" value="F:hydrolase activity"/>
    <property type="evidence" value="ECO:0007669"/>
    <property type="project" value="UniProtKB-KW"/>
</dbReference>
<feature type="signal peptide" evidence="2">
    <location>
        <begin position="1"/>
        <end position="26"/>
    </location>
</feature>
<comment type="caution">
    <text evidence="3">The sequence shown here is derived from an EMBL/GenBank/DDBJ whole genome shotgun (WGS) entry which is preliminary data.</text>
</comment>
<accession>A0A1J7BLA6</accession>
<dbReference type="InterPro" id="IPR005754">
    <property type="entry name" value="Sortase"/>
</dbReference>
<evidence type="ECO:0000256" key="1">
    <source>
        <dbReference type="ARBA" id="ARBA00022801"/>
    </source>
</evidence>
<evidence type="ECO:0000256" key="2">
    <source>
        <dbReference type="SAM" id="SignalP"/>
    </source>
</evidence>
<keyword evidence="1" id="KW-0378">Hydrolase</keyword>
<dbReference type="InterPro" id="IPR042001">
    <property type="entry name" value="Sortase_F"/>
</dbReference>
<dbReference type="InterPro" id="IPR023365">
    <property type="entry name" value="Sortase_dom-sf"/>
</dbReference>
<gene>
    <name evidence="3" type="ORF">BIV57_01200</name>
</gene>
<name>A0A1J7BLA6_9ACTN</name>
<proteinExistence type="predicted"/>
<dbReference type="Gene3D" id="2.40.260.10">
    <property type="entry name" value="Sortase"/>
    <property type="match status" value="1"/>
</dbReference>
<keyword evidence="4" id="KW-1185">Reference proteome</keyword>
<dbReference type="CDD" id="cd05829">
    <property type="entry name" value="Sortase_F"/>
    <property type="match status" value="1"/>
</dbReference>
<dbReference type="EMBL" id="MLCF01000002">
    <property type="protein sequence ID" value="OIV39479.1"/>
    <property type="molecule type" value="Genomic_DNA"/>
</dbReference>
<sequence>MTTLMQRSAAAALAAAAALTATPAPAAARPADPRPVRIQIPALKIDAPVIAVGLGPGGALGTPAHTDAKSVAWYNRSAPPGTPGPTVMDGHIDTKRGPAVFIHLDRLSRGSRITLVRRDRKRVAYAVDARRIVNKDRFPGTEVMADHHRPELWLITCAAPYGRHAYVNNLIVHAHAVR</sequence>
<feature type="chain" id="PRO_5009643346" description="Class F sortase" evidence="2">
    <location>
        <begin position="27"/>
        <end position="178"/>
    </location>
</feature>
<evidence type="ECO:0008006" key="5">
    <source>
        <dbReference type="Google" id="ProtNLM"/>
    </source>
</evidence>
<evidence type="ECO:0000313" key="3">
    <source>
        <dbReference type="EMBL" id="OIV39479.1"/>
    </source>
</evidence>
<dbReference type="Pfam" id="PF04203">
    <property type="entry name" value="Sortase"/>
    <property type="match status" value="1"/>
</dbReference>
<dbReference type="Proteomes" id="UP000243342">
    <property type="component" value="Unassembled WGS sequence"/>
</dbReference>
<reference evidence="3 4" key="1">
    <citation type="submission" date="2016-10" db="EMBL/GenBank/DDBJ databases">
        <title>Genome sequence of Streptomyces gilvigriseus MUSC 26.</title>
        <authorList>
            <person name="Lee L.-H."/>
            <person name="Ser H.-L."/>
        </authorList>
    </citation>
    <scope>NUCLEOTIDE SEQUENCE [LARGE SCALE GENOMIC DNA]</scope>
    <source>
        <strain evidence="3 4">MUSC 26</strain>
    </source>
</reference>
<dbReference type="AlphaFoldDB" id="A0A1J7BLA6"/>
<dbReference type="SUPFAM" id="SSF63817">
    <property type="entry name" value="Sortase"/>
    <property type="match status" value="1"/>
</dbReference>
<keyword evidence="2" id="KW-0732">Signal</keyword>
<organism evidence="3 4">
    <name type="scientific">Mangrovactinospora gilvigrisea</name>
    <dbReference type="NCBI Taxonomy" id="1428644"/>
    <lineage>
        <taxon>Bacteria</taxon>
        <taxon>Bacillati</taxon>
        <taxon>Actinomycetota</taxon>
        <taxon>Actinomycetes</taxon>
        <taxon>Kitasatosporales</taxon>
        <taxon>Streptomycetaceae</taxon>
        <taxon>Mangrovactinospora</taxon>
    </lineage>
</organism>
<evidence type="ECO:0000313" key="4">
    <source>
        <dbReference type="Proteomes" id="UP000243342"/>
    </source>
</evidence>